<evidence type="ECO:0008006" key="8">
    <source>
        <dbReference type="Google" id="ProtNLM"/>
    </source>
</evidence>
<keyword evidence="3" id="KW-0472">Membrane</keyword>
<dbReference type="InterPro" id="IPR050956">
    <property type="entry name" value="2C_system_His_kinase"/>
</dbReference>
<dbReference type="PROSITE" id="PS50109">
    <property type="entry name" value="HIS_KIN"/>
    <property type="match status" value="1"/>
</dbReference>
<protein>
    <recommendedName>
        <fullName evidence="8">Response regulatory domain-containing protein</fullName>
    </recommendedName>
</protein>
<feature type="transmembrane region" description="Helical" evidence="3">
    <location>
        <begin position="20"/>
        <end position="38"/>
    </location>
</feature>
<dbReference type="CDD" id="cd17546">
    <property type="entry name" value="REC_hyHK_CKI1_RcsC-like"/>
    <property type="match status" value="1"/>
</dbReference>
<dbReference type="GO" id="GO:0000160">
    <property type="term" value="P:phosphorelay signal transduction system"/>
    <property type="evidence" value="ECO:0007669"/>
    <property type="project" value="InterPro"/>
</dbReference>
<dbReference type="Proteomes" id="UP000683925">
    <property type="component" value="Unassembled WGS sequence"/>
</dbReference>
<feature type="domain" description="Response regulatory" evidence="5">
    <location>
        <begin position="677"/>
        <end position="799"/>
    </location>
</feature>
<accession>A0A8S1XYS6</accession>
<evidence type="ECO:0000313" key="7">
    <source>
        <dbReference type="Proteomes" id="UP000683925"/>
    </source>
</evidence>
<comment type="caution">
    <text evidence="6">The sequence shown here is derived from an EMBL/GenBank/DDBJ whole genome shotgun (WGS) entry which is preliminary data.</text>
</comment>
<feature type="transmembrane region" description="Helical" evidence="3">
    <location>
        <begin position="84"/>
        <end position="101"/>
    </location>
</feature>
<dbReference type="Pfam" id="PF00072">
    <property type="entry name" value="Response_reg"/>
    <property type="match status" value="1"/>
</dbReference>
<reference evidence="6" key="1">
    <citation type="submission" date="2021-01" db="EMBL/GenBank/DDBJ databases">
        <authorList>
            <consortium name="Genoscope - CEA"/>
            <person name="William W."/>
        </authorList>
    </citation>
    <scope>NUCLEOTIDE SEQUENCE</scope>
</reference>
<keyword evidence="3" id="KW-0812">Transmembrane</keyword>
<dbReference type="EMBL" id="CAJJDP010000138">
    <property type="protein sequence ID" value="CAD8206165.1"/>
    <property type="molecule type" value="Genomic_DNA"/>
</dbReference>
<feature type="domain" description="Histidine kinase" evidence="4">
    <location>
        <begin position="303"/>
        <end position="541"/>
    </location>
</feature>
<dbReference type="PANTHER" id="PTHR43719">
    <property type="entry name" value="TWO-COMPONENT HISTIDINE KINASE"/>
    <property type="match status" value="1"/>
</dbReference>
<dbReference type="PANTHER" id="PTHR43719:SF28">
    <property type="entry name" value="PEROXIDE STRESS-ACTIVATED HISTIDINE KINASE MAK1-RELATED"/>
    <property type="match status" value="1"/>
</dbReference>
<dbReference type="OMA" id="MGGIRAT"/>
<organism evidence="6 7">
    <name type="scientific">Paramecium octaurelia</name>
    <dbReference type="NCBI Taxonomy" id="43137"/>
    <lineage>
        <taxon>Eukaryota</taxon>
        <taxon>Sar</taxon>
        <taxon>Alveolata</taxon>
        <taxon>Ciliophora</taxon>
        <taxon>Intramacronucleata</taxon>
        <taxon>Oligohymenophorea</taxon>
        <taxon>Peniculida</taxon>
        <taxon>Parameciidae</taxon>
        <taxon>Paramecium</taxon>
    </lineage>
</organism>
<evidence type="ECO:0000259" key="4">
    <source>
        <dbReference type="PROSITE" id="PS50109"/>
    </source>
</evidence>
<dbReference type="Pfam" id="PF02518">
    <property type="entry name" value="HATPase_c"/>
    <property type="match status" value="1"/>
</dbReference>
<name>A0A8S1XYS6_PAROT</name>
<evidence type="ECO:0000259" key="5">
    <source>
        <dbReference type="PROSITE" id="PS50110"/>
    </source>
</evidence>
<feature type="transmembrane region" description="Helical" evidence="3">
    <location>
        <begin position="50"/>
        <end position="72"/>
    </location>
</feature>
<dbReference type="InterPro" id="IPR001789">
    <property type="entry name" value="Sig_transdc_resp-reg_receiver"/>
</dbReference>
<evidence type="ECO:0000256" key="1">
    <source>
        <dbReference type="ARBA" id="ARBA00022553"/>
    </source>
</evidence>
<dbReference type="OrthoDB" id="60033at2759"/>
<gene>
    <name evidence="6" type="ORF">POCTA_138.1.T1370075</name>
</gene>
<keyword evidence="3" id="KW-1133">Transmembrane helix</keyword>
<evidence type="ECO:0000313" key="6">
    <source>
        <dbReference type="EMBL" id="CAD8206165.1"/>
    </source>
</evidence>
<sequence>MAMLGLSVIDLAFGVVNSQIQTIILNSSLLGIILFIILYKYKYQKKPKLLEFSVMLYYCAFQLSLKGVPYIWFSLLSIAANKHIVQFIILLLIIVVTSAQIDPICPICHLQLLLEQIFMMGLLIFNQFNFLTQKKKAQKQLLKQIFRKIRYCLYDENLMDVDTNRQSAPEISVLSGVSLYSNRLDNQQLQFKSQKDLKIKCYSINNSNEQESRIFSSKPLVFDSISGFLEIFQKEFKEMQNKIILASELEYPTGQKLKRRIYVQQFCNLGKKYNLIAMLQQDDNLMNKQNKNINKFKLSLSKIFTHKLKTPLNTTLGYLQTAISENLNVDEQLKNQFLKPAFINSKIQFYQVQDILEYINQEDLLQFRIVKVNLNKTLGLIYDLIELQCRAKQIKIEFLINEKPFNTREKPIYIQTDQQRLERILFNLLNKSYRHTQMNGKICLHILIDSDLNQVQFKINDNVLGFKQEQVDQINSFAQQQNKSISQFRNSIVKKSKFKFSLTLQITNKLIYFLSDMQCSLQVRNTIEEGASYYFFISLNCQQGSFQQTTDMQALNLSSQPKSTITLKQPLNSYPFLGYTRSQNQMSKERIYDGLDVDEEPCANKPFCLSTQNLSYSPQLTILRTQQAQQSIIQYQKNAYQREFNEKSLTMSLAFERSLNMKKIGDSVDIRQDFNQTIMLVDDEPFNHDTLKLMLKSLGFKNFISGYNGQQCIELVQKHHTSIKIIFMDLDMPIMGGIRATNILIELMQQNEIDQIPIVACTAHDDKNTQQECLEAGMLCVIAKPVFVRSLQEAFVRVNEIKQRTSNVFAGSKVISSSIK</sequence>
<dbReference type="SMART" id="SM00448">
    <property type="entry name" value="REC"/>
    <property type="match status" value="1"/>
</dbReference>
<dbReference type="PROSITE" id="PS50110">
    <property type="entry name" value="RESPONSE_REGULATORY"/>
    <property type="match status" value="1"/>
</dbReference>
<feature type="modified residue" description="4-aspartylphosphate" evidence="2">
    <location>
        <position position="729"/>
    </location>
</feature>
<feature type="transmembrane region" description="Helical" evidence="3">
    <location>
        <begin position="113"/>
        <end position="131"/>
    </location>
</feature>
<keyword evidence="7" id="KW-1185">Reference proteome</keyword>
<dbReference type="AlphaFoldDB" id="A0A8S1XYS6"/>
<evidence type="ECO:0000256" key="3">
    <source>
        <dbReference type="SAM" id="Phobius"/>
    </source>
</evidence>
<proteinExistence type="predicted"/>
<dbReference type="InterPro" id="IPR005467">
    <property type="entry name" value="His_kinase_dom"/>
</dbReference>
<evidence type="ECO:0000256" key="2">
    <source>
        <dbReference type="PROSITE-ProRule" id="PRU00169"/>
    </source>
</evidence>
<keyword evidence="1 2" id="KW-0597">Phosphoprotein</keyword>
<dbReference type="InterPro" id="IPR003594">
    <property type="entry name" value="HATPase_dom"/>
</dbReference>